<dbReference type="SUPFAM" id="SSF50729">
    <property type="entry name" value="PH domain-like"/>
    <property type="match status" value="1"/>
</dbReference>
<dbReference type="SMART" id="SM00855">
    <property type="entry name" value="PGAM"/>
    <property type="match status" value="1"/>
</dbReference>
<evidence type="ECO:0000256" key="5">
    <source>
        <dbReference type="SAM" id="MobiDB-lite"/>
    </source>
</evidence>
<dbReference type="Proteomes" id="UP000006643">
    <property type="component" value="Unassembled WGS sequence"/>
</dbReference>
<dbReference type="GeneID" id="9469875"/>
<dbReference type="CDD" id="cd07067">
    <property type="entry name" value="HP_PGM_like"/>
    <property type="match status" value="1"/>
</dbReference>
<dbReference type="PANTHER" id="PTHR20935:SF0">
    <property type="entry name" value="SERINE_THREONINE-PROTEIN PHOSPHATASE PGAM5, MITOCHONDRIAL"/>
    <property type="match status" value="1"/>
</dbReference>
<organism evidence="6 7">
    <name type="scientific">Phytophthora infestans (strain T30-4)</name>
    <name type="common">Potato late blight agent</name>
    <dbReference type="NCBI Taxonomy" id="403677"/>
    <lineage>
        <taxon>Eukaryota</taxon>
        <taxon>Sar</taxon>
        <taxon>Stramenopiles</taxon>
        <taxon>Oomycota</taxon>
        <taxon>Peronosporomycetes</taxon>
        <taxon>Peronosporales</taxon>
        <taxon>Peronosporaceae</taxon>
        <taxon>Phytophthora</taxon>
    </lineage>
</organism>
<evidence type="ECO:0000256" key="4">
    <source>
        <dbReference type="ARBA" id="ARBA00040722"/>
    </source>
</evidence>
<gene>
    <name evidence="6" type="ORF">PITG_02425</name>
</gene>
<keyword evidence="7" id="KW-1185">Reference proteome</keyword>
<evidence type="ECO:0000313" key="7">
    <source>
        <dbReference type="Proteomes" id="UP000006643"/>
    </source>
</evidence>
<evidence type="ECO:0000256" key="1">
    <source>
        <dbReference type="ARBA" id="ARBA00006717"/>
    </source>
</evidence>
<dbReference type="KEGG" id="pif:PITG_02425"/>
<dbReference type="InterPro" id="IPR051021">
    <property type="entry name" value="Mito_Ser/Thr_phosphatase"/>
</dbReference>
<dbReference type="GO" id="GO:0090141">
    <property type="term" value="P:positive regulation of mitochondrial fission"/>
    <property type="evidence" value="ECO:0007669"/>
    <property type="project" value="TreeGrafter"/>
</dbReference>
<dbReference type="InterPro" id="IPR013078">
    <property type="entry name" value="His_Pase_superF_clade-1"/>
</dbReference>
<name>D0MWA3_PHYIT</name>
<dbReference type="SUPFAM" id="SSF53254">
    <property type="entry name" value="Phosphoglycerate mutase-like"/>
    <property type="match status" value="1"/>
</dbReference>
<dbReference type="HOGENOM" id="CLU_597854_0_0_1"/>
<proteinExistence type="inferred from homology"/>
<dbReference type="AlphaFoldDB" id="D0MWA3"/>
<dbReference type="FunCoup" id="D0MWA3">
    <property type="interactions" value="181"/>
</dbReference>
<comment type="similarity">
    <text evidence="1">Belongs to the phosphoglycerate mutase family. BPG-dependent PGAM subfamily.</text>
</comment>
<dbReference type="PANTHER" id="PTHR20935">
    <property type="entry name" value="PHOSPHOGLYCERATE MUTASE-RELATED"/>
    <property type="match status" value="1"/>
</dbReference>
<protein>
    <recommendedName>
        <fullName evidence="3">Serine/threonine-protein phosphatase PGAM5, mitochondrial</fullName>
    </recommendedName>
    <alternativeName>
        <fullName evidence="4">Serine/threonine-protein phosphatase Pgam5, mitochondrial</fullName>
    </alternativeName>
</protein>
<dbReference type="STRING" id="403677.D0MWA3"/>
<evidence type="ECO:0000256" key="3">
    <source>
        <dbReference type="ARBA" id="ARBA00039765"/>
    </source>
</evidence>
<dbReference type="RefSeq" id="XP_002907352.1">
    <property type="nucleotide sequence ID" value="XM_002907306.1"/>
</dbReference>
<dbReference type="EMBL" id="DS028120">
    <property type="protein sequence ID" value="EEY63916.1"/>
    <property type="molecule type" value="Genomic_DNA"/>
</dbReference>
<evidence type="ECO:0000313" key="6">
    <source>
        <dbReference type="EMBL" id="EEY63916.1"/>
    </source>
</evidence>
<dbReference type="eggNOG" id="KOG4609">
    <property type="taxonomic scope" value="Eukaryota"/>
</dbReference>
<accession>D0MWA3</accession>
<dbReference type="GO" id="GO:0005739">
    <property type="term" value="C:mitochondrion"/>
    <property type="evidence" value="ECO:0007669"/>
    <property type="project" value="TreeGrafter"/>
</dbReference>
<evidence type="ECO:0000256" key="2">
    <source>
        <dbReference type="ARBA" id="ARBA00022801"/>
    </source>
</evidence>
<dbReference type="Gene3D" id="3.40.50.1240">
    <property type="entry name" value="Phosphoglycerate mutase-like"/>
    <property type="match status" value="1"/>
</dbReference>
<keyword evidence="2" id="KW-0378">Hydrolase</keyword>
<dbReference type="OrthoDB" id="2118094at2759"/>
<sequence length="421" mass="46602">MSLDLAGEQGTRSSPKRKQRPASGTVPIDLTTFSEELPANQKRGHKRALLTSLPGERRRDGEAVEVKGLLVVAELVGKGQDSSVFRTLGSIYCVLVRKSSGLSLETVSKDSHHTIVLDVDAMDLVHEPSANDLKFQLHYQPSSSGNGLRSPSYTFTASTKEEYVEWVNGILRFQGREQENTSHQQVQSSLGEFVYATPPRTKHIILVRHGHYINAHVPQVSDSEQVLSQMGRQQAEQTGKCLAMAHNRVPTRHDITVYHSDMTRAVETAGIISNNFGEVLLNPSPLLREGWPGLPYSSSPVIGGETGARDNSAYDGMQERSRMDVKRMQKAFNRFFLSSGEAQDESDEESYCVLVCHANLIRFFLCRALGIAPTNTWGHFEINHCGITRIDVCANRPIKVTAVNETGHLPQSLITSSEDHL</sequence>
<reference evidence="7" key="1">
    <citation type="journal article" date="2009" name="Nature">
        <title>Genome sequence and analysis of the Irish potato famine pathogen Phytophthora infestans.</title>
        <authorList>
            <consortium name="The Broad Institute Genome Sequencing Platform"/>
            <person name="Haas B.J."/>
            <person name="Kamoun S."/>
            <person name="Zody M.C."/>
            <person name="Jiang R.H."/>
            <person name="Handsaker R.E."/>
            <person name="Cano L.M."/>
            <person name="Grabherr M."/>
            <person name="Kodira C.D."/>
            <person name="Raffaele S."/>
            <person name="Torto-Alalibo T."/>
            <person name="Bozkurt T.O."/>
            <person name="Ah-Fong A.M."/>
            <person name="Alvarado L."/>
            <person name="Anderson V.L."/>
            <person name="Armstrong M.R."/>
            <person name="Avrova A."/>
            <person name="Baxter L."/>
            <person name="Beynon J."/>
            <person name="Boevink P.C."/>
            <person name="Bollmann S.R."/>
            <person name="Bos J.I."/>
            <person name="Bulone V."/>
            <person name="Cai G."/>
            <person name="Cakir C."/>
            <person name="Carrington J.C."/>
            <person name="Chawner M."/>
            <person name="Conti L."/>
            <person name="Costanzo S."/>
            <person name="Ewan R."/>
            <person name="Fahlgren N."/>
            <person name="Fischbach M.A."/>
            <person name="Fugelstad J."/>
            <person name="Gilroy E.M."/>
            <person name="Gnerre S."/>
            <person name="Green P.J."/>
            <person name="Grenville-Briggs L.J."/>
            <person name="Griffith J."/>
            <person name="Grunwald N.J."/>
            <person name="Horn K."/>
            <person name="Horner N.R."/>
            <person name="Hu C.H."/>
            <person name="Huitema E."/>
            <person name="Jeong D.H."/>
            <person name="Jones A.M."/>
            <person name="Jones J.D."/>
            <person name="Jones R.W."/>
            <person name="Karlsson E.K."/>
            <person name="Kunjeti S.G."/>
            <person name="Lamour K."/>
            <person name="Liu Z."/>
            <person name="Ma L."/>
            <person name="Maclean D."/>
            <person name="Chibucos M.C."/>
            <person name="McDonald H."/>
            <person name="McWalters J."/>
            <person name="Meijer H.J."/>
            <person name="Morgan W."/>
            <person name="Morris P.F."/>
            <person name="Munro C.A."/>
            <person name="O'Neill K."/>
            <person name="Ospina-Giraldo M."/>
            <person name="Pinzon A."/>
            <person name="Pritchard L."/>
            <person name="Ramsahoye B."/>
            <person name="Ren Q."/>
            <person name="Restrepo S."/>
            <person name="Roy S."/>
            <person name="Sadanandom A."/>
            <person name="Savidor A."/>
            <person name="Schornack S."/>
            <person name="Schwartz D.C."/>
            <person name="Schumann U.D."/>
            <person name="Schwessinger B."/>
            <person name="Seyer L."/>
            <person name="Sharpe T."/>
            <person name="Silvar C."/>
            <person name="Song J."/>
            <person name="Studholme D.J."/>
            <person name="Sykes S."/>
            <person name="Thines M."/>
            <person name="van de Vondervoort P.J."/>
            <person name="Phuntumart V."/>
            <person name="Wawra S."/>
            <person name="Weide R."/>
            <person name="Win J."/>
            <person name="Young C."/>
            <person name="Zhou S."/>
            <person name="Fry W."/>
            <person name="Meyers B.C."/>
            <person name="van West P."/>
            <person name="Ristaino J."/>
            <person name="Govers F."/>
            <person name="Birch P.R."/>
            <person name="Whisson S.C."/>
            <person name="Judelson H.S."/>
            <person name="Nusbaum C."/>
        </authorList>
    </citation>
    <scope>NUCLEOTIDE SEQUENCE [LARGE SCALE GENOMIC DNA]</scope>
    <source>
        <strain evidence="7">T30-4</strain>
    </source>
</reference>
<dbReference type="Pfam" id="PF00300">
    <property type="entry name" value="His_Phos_1"/>
    <property type="match status" value="1"/>
</dbReference>
<dbReference type="OMA" id="HCGVTRI"/>
<dbReference type="InParanoid" id="D0MWA3"/>
<feature type="region of interest" description="Disordered" evidence="5">
    <location>
        <begin position="1"/>
        <end position="33"/>
    </location>
</feature>
<dbReference type="GO" id="GO:0004722">
    <property type="term" value="F:protein serine/threonine phosphatase activity"/>
    <property type="evidence" value="ECO:0007669"/>
    <property type="project" value="TreeGrafter"/>
</dbReference>
<dbReference type="InterPro" id="IPR029033">
    <property type="entry name" value="His_PPase_superfam"/>
</dbReference>
<dbReference type="VEuPathDB" id="FungiDB:PITG_02425"/>